<keyword evidence="3" id="KW-1185">Reference proteome</keyword>
<proteinExistence type="predicted"/>
<dbReference type="EMBL" id="KZ857391">
    <property type="protein sequence ID" value="RDX52112.1"/>
    <property type="molecule type" value="Genomic_DNA"/>
</dbReference>
<feature type="region of interest" description="Disordered" evidence="1">
    <location>
        <begin position="59"/>
        <end position="90"/>
    </location>
</feature>
<gene>
    <name evidence="2" type="ORF">OH76DRAFT_193802</name>
</gene>
<evidence type="ECO:0000313" key="2">
    <source>
        <dbReference type="EMBL" id="RDX52112.1"/>
    </source>
</evidence>
<feature type="compositionally biased region" description="Polar residues" evidence="1">
    <location>
        <begin position="63"/>
        <end position="77"/>
    </location>
</feature>
<accession>A0A371DHV6</accession>
<feature type="compositionally biased region" description="Basic residues" evidence="1">
    <location>
        <begin position="78"/>
        <end position="90"/>
    </location>
</feature>
<sequence length="90" mass="10207">MDLTRLADEVADLTLKLIRWRILIPPGTRLRDGRKHALLAPRIQLLYDFDGCLKRAQREHKAASSTRSSLVGTNASRSSRRGRTPQRSRG</sequence>
<organism evidence="2 3">
    <name type="scientific">Lentinus brumalis</name>
    <dbReference type="NCBI Taxonomy" id="2498619"/>
    <lineage>
        <taxon>Eukaryota</taxon>
        <taxon>Fungi</taxon>
        <taxon>Dikarya</taxon>
        <taxon>Basidiomycota</taxon>
        <taxon>Agaricomycotina</taxon>
        <taxon>Agaricomycetes</taxon>
        <taxon>Polyporales</taxon>
        <taxon>Polyporaceae</taxon>
        <taxon>Lentinus</taxon>
    </lineage>
</organism>
<dbReference type="AlphaFoldDB" id="A0A371DHV6"/>
<evidence type="ECO:0000313" key="3">
    <source>
        <dbReference type="Proteomes" id="UP000256964"/>
    </source>
</evidence>
<dbReference type="Proteomes" id="UP000256964">
    <property type="component" value="Unassembled WGS sequence"/>
</dbReference>
<name>A0A371DHV6_9APHY</name>
<reference evidence="2 3" key="1">
    <citation type="journal article" date="2018" name="Biotechnol. Biofuels">
        <title>Integrative visual omics of the white-rot fungus Polyporus brumalis exposes the biotechnological potential of its oxidative enzymes for delignifying raw plant biomass.</title>
        <authorList>
            <person name="Miyauchi S."/>
            <person name="Rancon A."/>
            <person name="Drula E."/>
            <person name="Hage H."/>
            <person name="Chaduli D."/>
            <person name="Favel A."/>
            <person name="Grisel S."/>
            <person name="Henrissat B."/>
            <person name="Herpoel-Gimbert I."/>
            <person name="Ruiz-Duenas F.J."/>
            <person name="Chevret D."/>
            <person name="Hainaut M."/>
            <person name="Lin J."/>
            <person name="Wang M."/>
            <person name="Pangilinan J."/>
            <person name="Lipzen A."/>
            <person name="Lesage-Meessen L."/>
            <person name="Navarro D."/>
            <person name="Riley R."/>
            <person name="Grigoriev I.V."/>
            <person name="Zhou S."/>
            <person name="Raouche S."/>
            <person name="Rosso M.N."/>
        </authorList>
    </citation>
    <scope>NUCLEOTIDE SEQUENCE [LARGE SCALE GENOMIC DNA]</scope>
    <source>
        <strain evidence="2 3">BRFM 1820</strain>
    </source>
</reference>
<protein>
    <submittedName>
        <fullName evidence="2">Uncharacterized protein</fullName>
    </submittedName>
</protein>
<evidence type="ECO:0000256" key="1">
    <source>
        <dbReference type="SAM" id="MobiDB-lite"/>
    </source>
</evidence>